<accession>A0ABQ5AQR7</accession>
<dbReference type="EMBL" id="BQNB010012554">
    <property type="protein sequence ID" value="GJT05030.1"/>
    <property type="molecule type" value="Genomic_DNA"/>
</dbReference>
<feature type="region of interest" description="Disordered" evidence="1">
    <location>
        <begin position="369"/>
        <end position="453"/>
    </location>
</feature>
<dbReference type="Proteomes" id="UP001151760">
    <property type="component" value="Unassembled WGS sequence"/>
</dbReference>
<gene>
    <name evidence="2" type="ORF">Tco_0839492</name>
</gene>
<dbReference type="PANTHER" id="PTHR34676">
    <property type="entry name" value="DUF4219 DOMAIN-CONTAINING PROTEIN-RELATED"/>
    <property type="match status" value="1"/>
</dbReference>
<organism evidence="2 3">
    <name type="scientific">Tanacetum coccineum</name>
    <dbReference type="NCBI Taxonomy" id="301880"/>
    <lineage>
        <taxon>Eukaryota</taxon>
        <taxon>Viridiplantae</taxon>
        <taxon>Streptophyta</taxon>
        <taxon>Embryophyta</taxon>
        <taxon>Tracheophyta</taxon>
        <taxon>Spermatophyta</taxon>
        <taxon>Magnoliopsida</taxon>
        <taxon>eudicotyledons</taxon>
        <taxon>Gunneridae</taxon>
        <taxon>Pentapetalae</taxon>
        <taxon>asterids</taxon>
        <taxon>campanulids</taxon>
        <taxon>Asterales</taxon>
        <taxon>Asteraceae</taxon>
        <taxon>Asteroideae</taxon>
        <taxon>Anthemideae</taxon>
        <taxon>Anthemidinae</taxon>
        <taxon>Tanacetum</taxon>
    </lineage>
</organism>
<sequence>MCKTAKEVWHTLIITHQGNSQVKNYKIDILTQEYEKFSISNEETIDSGFTRFNAIVTSLKSLDPDYSSKNHVRKFLHALPLKLRAKVMVIEEYKDLATNEVFLALGWHLVEIHMTRAYLEKKRTRLRTYTKSLEEFFANQPNETDINNLESDNKSVNTPLVSLFPHSDNDSDDGKVLNELSEYENAGVLRRGRIINSFDGDELAFQCMIGFRKFTAYFDPFLPMNIISHKAYNTIMVEGLEGTRKNLVPIVRDVYVFVGSFTYITNFVVLEDIGEFIMSDMAEVLMGKPFSKITKLKYDVAKGLVSFTKIFDTYIFRMPRTIPRLRKFNWSKVPTLLELSQHDLINGLRHPYEKKKLMYKNCLNLVMDVPPSPNHEPDFPADDPPSSDESDMESEEDPHPEEEPEEDPQEDPEEEPEEDPQGDPKEEQEEKPEEAQQAQQMDWEEEEDEEPEEAPVMGFDMGMDWKDVDDDEPELIFPYQAEGSPYPPPLVSPDTELVVDIARFQALSAAQETARVENTILRRELEEAQISNTLLRMGLRRTQKVLREMSDWAYGFYEGMLRIGAVGDRPSKAIDVLAVYGESQPPGPQGPPSGSH</sequence>
<feature type="compositionally biased region" description="Acidic residues" evidence="1">
    <location>
        <begin position="379"/>
        <end position="432"/>
    </location>
</feature>
<evidence type="ECO:0000313" key="3">
    <source>
        <dbReference type="Proteomes" id="UP001151760"/>
    </source>
</evidence>
<protein>
    <submittedName>
        <fullName evidence="2">Uncharacterized protein</fullName>
    </submittedName>
</protein>
<reference evidence="2" key="2">
    <citation type="submission" date="2022-01" db="EMBL/GenBank/DDBJ databases">
        <authorList>
            <person name="Yamashiro T."/>
            <person name="Shiraishi A."/>
            <person name="Satake H."/>
            <person name="Nakayama K."/>
        </authorList>
    </citation>
    <scope>NUCLEOTIDE SEQUENCE</scope>
</reference>
<evidence type="ECO:0000313" key="2">
    <source>
        <dbReference type="EMBL" id="GJT05030.1"/>
    </source>
</evidence>
<dbReference type="Pfam" id="PF14223">
    <property type="entry name" value="Retrotran_gag_2"/>
    <property type="match status" value="1"/>
</dbReference>
<keyword evidence="3" id="KW-1185">Reference proteome</keyword>
<evidence type="ECO:0000256" key="1">
    <source>
        <dbReference type="SAM" id="MobiDB-lite"/>
    </source>
</evidence>
<proteinExistence type="predicted"/>
<name>A0ABQ5AQR7_9ASTR</name>
<comment type="caution">
    <text evidence="2">The sequence shown here is derived from an EMBL/GenBank/DDBJ whole genome shotgun (WGS) entry which is preliminary data.</text>
</comment>
<feature type="compositionally biased region" description="Acidic residues" evidence="1">
    <location>
        <begin position="442"/>
        <end position="453"/>
    </location>
</feature>
<reference evidence="2" key="1">
    <citation type="journal article" date="2022" name="Int. J. Mol. Sci.">
        <title>Draft Genome of Tanacetum Coccineum: Genomic Comparison of Closely Related Tanacetum-Family Plants.</title>
        <authorList>
            <person name="Yamashiro T."/>
            <person name="Shiraishi A."/>
            <person name="Nakayama K."/>
            <person name="Satake H."/>
        </authorList>
    </citation>
    <scope>NUCLEOTIDE SEQUENCE</scope>
</reference>
<dbReference type="PANTHER" id="PTHR34676:SF28">
    <property type="entry name" value="ZINC FINGER, CCHC-TYPE, RIBONUCLEASE H-LIKE DOMAIN, GAG-PRE-INTEGRASE DOMAIN PROTEIN-RELATED"/>
    <property type="match status" value="1"/>
</dbReference>